<reference evidence="2" key="2">
    <citation type="submission" date="2013-04" db="UniProtKB">
        <authorList>
            <consortium name="EnsemblPlants"/>
        </authorList>
    </citation>
    <scope>IDENTIFICATION</scope>
</reference>
<feature type="signal peptide" evidence="1">
    <location>
        <begin position="1"/>
        <end position="15"/>
    </location>
</feature>
<evidence type="ECO:0000313" key="2">
    <source>
        <dbReference type="EnsemblPlants" id="OB08G23680.1"/>
    </source>
</evidence>
<reference evidence="2" key="1">
    <citation type="journal article" date="2013" name="Nat. Commun.">
        <title>Whole-genome sequencing of Oryza brachyantha reveals mechanisms underlying Oryza genome evolution.</title>
        <authorList>
            <person name="Chen J."/>
            <person name="Huang Q."/>
            <person name="Gao D."/>
            <person name="Wang J."/>
            <person name="Lang Y."/>
            <person name="Liu T."/>
            <person name="Li B."/>
            <person name="Bai Z."/>
            <person name="Luis Goicoechea J."/>
            <person name="Liang C."/>
            <person name="Chen C."/>
            <person name="Zhang W."/>
            <person name="Sun S."/>
            <person name="Liao Y."/>
            <person name="Zhang X."/>
            <person name="Yang L."/>
            <person name="Song C."/>
            <person name="Wang M."/>
            <person name="Shi J."/>
            <person name="Liu G."/>
            <person name="Liu J."/>
            <person name="Zhou H."/>
            <person name="Zhou W."/>
            <person name="Yu Q."/>
            <person name="An N."/>
            <person name="Chen Y."/>
            <person name="Cai Q."/>
            <person name="Wang B."/>
            <person name="Liu B."/>
            <person name="Min J."/>
            <person name="Huang Y."/>
            <person name="Wu H."/>
            <person name="Li Z."/>
            <person name="Zhang Y."/>
            <person name="Yin Y."/>
            <person name="Song W."/>
            <person name="Jiang J."/>
            <person name="Jackson S.A."/>
            <person name="Wing R.A."/>
            <person name="Wang J."/>
            <person name="Chen M."/>
        </authorList>
    </citation>
    <scope>NUCLEOTIDE SEQUENCE [LARGE SCALE GENOMIC DNA]</scope>
    <source>
        <strain evidence="2">cv. IRGC 101232</strain>
    </source>
</reference>
<name>J3MTD8_ORYBR</name>
<dbReference type="HOGENOM" id="CLU_2871257_0_0_1"/>
<keyword evidence="1" id="KW-0732">Signal</keyword>
<keyword evidence="3" id="KW-1185">Reference proteome</keyword>
<dbReference type="Proteomes" id="UP000006038">
    <property type="component" value="Chromosome 8"/>
</dbReference>
<dbReference type="AlphaFoldDB" id="J3MTD8"/>
<evidence type="ECO:0000313" key="3">
    <source>
        <dbReference type="Proteomes" id="UP000006038"/>
    </source>
</evidence>
<evidence type="ECO:0008006" key="4">
    <source>
        <dbReference type="Google" id="ProtNLM"/>
    </source>
</evidence>
<evidence type="ECO:0000256" key="1">
    <source>
        <dbReference type="SAM" id="SignalP"/>
    </source>
</evidence>
<feature type="chain" id="PRO_5012090606" description="Secreted protein" evidence="1">
    <location>
        <begin position="16"/>
        <end position="64"/>
    </location>
</feature>
<organism evidence="2">
    <name type="scientific">Oryza brachyantha</name>
    <name type="common">malo sina</name>
    <dbReference type="NCBI Taxonomy" id="4533"/>
    <lineage>
        <taxon>Eukaryota</taxon>
        <taxon>Viridiplantae</taxon>
        <taxon>Streptophyta</taxon>
        <taxon>Embryophyta</taxon>
        <taxon>Tracheophyta</taxon>
        <taxon>Spermatophyta</taxon>
        <taxon>Magnoliopsida</taxon>
        <taxon>Liliopsida</taxon>
        <taxon>Poales</taxon>
        <taxon>Poaceae</taxon>
        <taxon>BOP clade</taxon>
        <taxon>Oryzoideae</taxon>
        <taxon>Oryzeae</taxon>
        <taxon>Oryzinae</taxon>
        <taxon>Oryza</taxon>
    </lineage>
</organism>
<sequence length="64" mass="6729">MGPLPSISVFRLVLAALSLTDDNAQVGLPASVHGDRRCRGALPEASATTTVVEDFPHWLAMAPT</sequence>
<protein>
    <recommendedName>
        <fullName evidence="4">Secreted protein</fullName>
    </recommendedName>
</protein>
<dbReference type="Gramene" id="OB08G23680.1">
    <property type="protein sequence ID" value="OB08G23680.1"/>
    <property type="gene ID" value="OB08G23680"/>
</dbReference>
<dbReference type="EnsemblPlants" id="OB08G23680.1">
    <property type="protein sequence ID" value="OB08G23680.1"/>
    <property type="gene ID" value="OB08G23680"/>
</dbReference>
<accession>J3MTD8</accession>
<proteinExistence type="predicted"/>